<dbReference type="Proteomes" id="UP000445696">
    <property type="component" value="Unassembled WGS sequence"/>
</dbReference>
<dbReference type="PANTHER" id="PTHR43680:SF2">
    <property type="entry name" value="NITRATE REDUCTASE MOLYBDENUM COFACTOR ASSEMBLY CHAPERONE NARJ"/>
    <property type="match status" value="1"/>
</dbReference>
<comment type="caution">
    <text evidence="2">The sequence shown here is derived from an EMBL/GenBank/DDBJ whole genome shotgun (WGS) entry which is preliminary data.</text>
</comment>
<dbReference type="GO" id="GO:0051082">
    <property type="term" value="F:unfolded protein binding"/>
    <property type="evidence" value="ECO:0007669"/>
    <property type="project" value="InterPro"/>
</dbReference>
<dbReference type="InterPro" id="IPR020945">
    <property type="entry name" value="DMSO/NO3_reduct_chaperone"/>
</dbReference>
<evidence type="ECO:0000313" key="3">
    <source>
        <dbReference type="Proteomes" id="UP000445696"/>
    </source>
</evidence>
<dbReference type="GO" id="GO:0051131">
    <property type="term" value="P:chaperone-mediated protein complex assembly"/>
    <property type="evidence" value="ECO:0007669"/>
    <property type="project" value="InterPro"/>
</dbReference>
<dbReference type="InterPro" id="IPR003765">
    <property type="entry name" value="NO3_reductase_chaperone_NarJ"/>
</dbReference>
<accession>A0A845MA21</accession>
<dbReference type="NCBIfam" id="TIGR00684">
    <property type="entry name" value="narJ"/>
    <property type="match status" value="1"/>
</dbReference>
<keyword evidence="3" id="KW-1185">Reference proteome</keyword>
<dbReference type="Pfam" id="PF02613">
    <property type="entry name" value="Nitrate_red_del"/>
    <property type="match status" value="1"/>
</dbReference>
<organism evidence="2 3">
    <name type="scientific">Sneathiella chungangensis</name>
    <dbReference type="NCBI Taxonomy" id="1418234"/>
    <lineage>
        <taxon>Bacteria</taxon>
        <taxon>Pseudomonadati</taxon>
        <taxon>Pseudomonadota</taxon>
        <taxon>Alphaproteobacteria</taxon>
        <taxon>Sneathiellales</taxon>
        <taxon>Sneathiellaceae</taxon>
        <taxon>Sneathiella</taxon>
    </lineage>
</organism>
<evidence type="ECO:0000256" key="1">
    <source>
        <dbReference type="ARBA" id="ARBA00023063"/>
    </source>
</evidence>
<evidence type="ECO:0000313" key="2">
    <source>
        <dbReference type="EMBL" id="MZR20902.1"/>
    </source>
</evidence>
<reference evidence="2 3" key="1">
    <citation type="journal article" date="2014" name="Int. J. Syst. Evol. Microbiol.">
        <title>Sneathiella chungangensis sp. nov., isolated from a marine sand, and emended description of the genus Sneathiella.</title>
        <authorList>
            <person name="Siamphan C."/>
            <person name="Kim H."/>
            <person name="Lee J.S."/>
            <person name="Kim W."/>
        </authorList>
    </citation>
    <scope>NUCLEOTIDE SEQUENCE [LARGE SCALE GENOMIC DNA]</scope>
    <source>
        <strain evidence="2 3">KCTC 32476</strain>
    </source>
</reference>
<name>A0A845MA21_9PROT</name>
<dbReference type="SUPFAM" id="SSF89155">
    <property type="entry name" value="TorD-like"/>
    <property type="match status" value="1"/>
</dbReference>
<dbReference type="Gene3D" id="1.10.3480.10">
    <property type="entry name" value="TorD-like"/>
    <property type="match status" value="1"/>
</dbReference>
<proteinExistence type="predicted"/>
<dbReference type="GO" id="GO:0042128">
    <property type="term" value="P:nitrate assimilation"/>
    <property type="evidence" value="ECO:0007669"/>
    <property type="project" value="UniProtKB-KW"/>
</dbReference>
<keyword evidence="1" id="KW-0534">Nitrate assimilation</keyword>
<dbReference type="GO" id="GO:0016530">
    <property type="term" value="F:metallochaperone activity"/>
    <property type="evidence" value="ECO:0007669"/>
    <property type="project" value="TreeGrafter"/>
</dbReference>
<protein>
    <submittedName>
        <fullName evidence="2">Nitrate reductase molybdenum cofactor assembly chaperone</fullName>
    </submittedName>
</protein>
<dbReference type="EMBL" id="WTVA01000001">
    <property type="protein sequence ID" value="MZR20902.1"/>
    <property type="molecule type" value="Genomic_DNA"/>
</dbReference>
<gene>
    <name evidence="2" type="primary">narJ</name>
    <name evidence="2" type="ORF">GQF03_00990</name>
</gene>
<dbReference type="PANTHER" id="PTHR43680">
    <property type="entry name" value="NITRATE REDUCTASE MOLYBDENUM COFACTOR ASSEMBLY CHAPERONE"/>
    <property type="match status" value="1"/>
</dbReference>
<dbReference type="AlphaFoldDB" id="A0A845MA21"/>
<dbReference type="InterPro" id="IPR036411">
    <property type="entry name" value="TorD-like_sf"/>
</dbReference>
<sequence>MRLHLRRWMFRRRTEEKPVRNPHPCQHPQRPNPEAEMKSFKILGLLLSYPTAELQQDMDDLIAVIRRENILPTKLEKQLITFMEQLAKRNLLTAQEDYVSLFDRGRGNSLYLFEHIHGESRDRGQAMVDLIDHYREKGLALNARELPDYLPLFLEFLSICAPSEAQETLGEVVHIIAAIGAKLKKRDSGYSVVFEALARLTDARIDEEFVRQALIEEAARDDSLEALDKEWDEAPAFDGIGDSACNTCAAAQPLEFGATQQSTGQLNRSGQ</sequence>